<dbReference type="EMBL" id="CAJRAY010000068">
    <property type="protein sequence ID" value="CAG5089614.1"/>
    <property type="molecule type" value="Genomic_DNA"/>
</dbReference>
<accession>A0ABM8V5Y5</accession>
<sequence length="16" mass="1748">MKKQTDASVVEGEGIR</sequence>
<dbReference type="Proteomes" id="UP000681526">
    <property type="component" value="Unassembled WGS sequence"/>
</dbReference>
<gene>
    <name evidence="1" type="primary">txxe 2349</name>
    <name evidence="1" type="ORF">TXXE_13225</name>
</gene>
<reference evidence="1 2" key="1">
    <citation type="submission" date="2021-04" db="EMBL/GenBank/DDBJ databases">
        <authorList>
            <person name="Rakotoarivonina H."/>
        </authorList>
    </citation>
    <scope>NUCLEOTIDE SEQUENCE [LARGE SCALE GENOMIC DNA]</scope>
    <source>
        <strain evidence="1 2">XE</strain>
    </source>
</reference>
<proteinExistence type="predicted"/>
<name>A0ABM8V5Y5_THEXY</name>
<organism evidence="1 2">
    <name type="scientific">Thermobacillus xylanilyticus</name>
    <dbReference type="NCBI Taxonomy" id="76633"/>
    <lineage>
        <taxon>Bacteria</taxon>
        <taxon>Bacillati</taxon>
        <taxon>Bacillota</taxon>
        <taxon>Bacilli</taxon>
        <taxon>Bacillales</taxon>
        <taxon>Paenibacillaceae</taxon>
        <taxon>Thermobacillus</taxon>
    </lineage>
</organism>
<evidence type="ECO:0000313" key="1">
    <source>
        <dbReference type="EMBL" id="CAG5089614.1"/>
    </source>
</evidence>
<keyword evidence="2" id="KW-1185">Reference proteome</keyword>
<comment type="caution">
    <text evidence="1">The sequence shown here is derived from an EMBL/GenBank/DDBJ whole genome shotgun (WGS) entry which is preliminary data.</text>
</comment>
<protein>
    <submittedName>
        <fullName evidence="1">Uncharacterized protein</fullName>
    </submittedName>
</protein>
<evidence type="ECO:0000313" key="2">
    <source>
        <dbReference type="Proteomes" id="UP000681526"/>
    </source>
</evidence>